<evidence type="ECO:0000313" key="5">
    <source>
        <dbReference type="Proteomes" id="UP001497623"/>
    </source>
</evidence>
<dbReference type="InterPro" id="IPR050468">
    <property type="entry name" value="Cuticle_Struct_Prot"/>
</dbReference>
<evidence type="ECO:0000313" key="4">
    <source>
        <dbReference type="EMBL" id="CAL4151914.1"/>
    </source>
</evidence>
<reference evidence="4 5" key="1">
    <citation type="submission" date="2024-05" db="EMBL/GenBank/DDBJ databases">
        <authorList>
            <person name="Wallberg A."/>
        </authorList>
    </citation>
    <scope>NUCLEOTIDE SEQUENCE [LARGE SCALE GENOMIC DNA]</scope>
</reference>
<dbReference type="AlphaFoldDB" id="A0AAV2RYK8"/>
<dbReference type="Pfam" id="PF00379">
    <property type="entry name" value="Chitin_bind_4"/>
    <property type="match status" value="1"/>
</dbReference>
<sequence>ALCASLAAVVFGQDFIPVRQPQRQLVNQGFGGQVNQGGFGNQVNQGFGGQQQPAPILRQQQQVINQQQIVAQQQTDILEDIRDGPFWDGSYYFRYGTADGTVREEGARLLQDGTIQVTGSYGYRAPNGEVFEMEYIADTQGYRAFPKGTRADFIPPQRAVAPQGLPPFQQQNFIDGNNFIQAQPQQRPQPRPQPRPRPTQAFNQPGNNFVRPGNNINAVNGIRPTPSFQGNAQGFGG</sequence>
<dbReference type="PANTHER" id="PTHR10380">
    <property type="entry name" value="CUTICLE PROTEIN"/>
    <property type="match status" value="1"/>
</dbReference>
<name>A0AAV2RYK8_MEGNR</name>
<dbReference type="InterPro" id="IPR000618">
    <property type="entry name" value="Insect_cuticle"/>
</dbReference>
<dbReference type="Proteomes" id="UP001497623">
    <property type="component" value="Unassembled WGS sequence"/>
</dbReference>
<dbReference type="PROSITE" id="PS00233">
    <property type="entry name" value="CHIT_BIND_RR_1"/>
    <property type="match status" value="1"/>
</dbReference>
<keyword evidence="1 2" id="KW-0193">Cuticle</keyword>
<evidence type="ECO:0000256" key="3">
    <source>
        <dbReference type="SAM" id="MobiDB-lite"/>
    </source>
</evidence>
<feature type="region of interest" description="Disordered" evidence="3">
    <location>
        <begin position="183"/>
        <end position="209"/>
    </location>
</feature>
<proteinExistence type="predicted"/>
<feature type="compositionally biased region" description="Pro residues" evidence="3">
    <location>
        <begin position="187"/>
        <end position="197"/>
    </location>
</feature>
<comment type="caution">
    <text evidence="4">The sequence shown here is derived from an EMBL/GenBank/DDBJ whole genome shotgun (WGS) entry which is preliminary data.</text>
</comment>
<dbReference type="PROSITE" id="PS51155">
    <property type="entry name" value="CHIT_BIND_RR_2"/>
    <property type="match status" value="1"/>
</dbReference>
<dbReference type="PRINTS" id="PR00947">
    <property type="entry name" value="CUTICLE"/>
</dbReference>
<accession>A0AAV2RYK8</accession>
<dbReference type="GO" id="GO:0062129">
    <property type="term" value="C:chitin-based extracellular matrix"/>
    <property type="evidence" value="ECO:0007669"/>
    <property type="project" value="TreeGrafter"/>
</dbReference>
<feature type="non-terminal residue" evidence="4">
    <location>
        <position position="237"/>
    </location>
</feature>
<protein>
    <submittedName>
        <fullName evidence="4">Uncharacterized protein</fullName>
    </submittedName>
</protein>
<dbReference type="PANTHER" id="PTHR10380:SF233">
    <property type="entry name" value="CUTICULAR PROTEIN 47EB-RELATED"/>
    <property type="match status" value="1"/>
</dbReference>
<evidence type="ECO:0000256" key="2">
    <source>
        <dbReference type="PROSITE-ProRule" id="PRU00497"/>
    </source>
</evidence>
<gene>
    <name evidence="4" type="ORF">MNOR_LOCUS30857</name>
</gene>
<feature type="non-terminal residue" evidence="4">
    <location>
        <position position="1"/>
    </location>
</feature>
<dbReference type="EMBL" id="CAXKWB010038575">
    <property type="protein sequence ID" value="CAL4151914.1"/>
    <property type="molecule type" value="Genomic_DNA"/>
</dbReference>
<evidence type="ECO:0000256" key="1">
    <source>
        <dbReference type="ARBA" id="ARBA00022460"/>
    </source>
</evidence>
<dbReference type="InterPro" id="IPR031311">
    <property type="entry name" value="CHIT_BIND_RR_consensus"/>
</dbReference>
<dbReference type="GO" id="GO:0008010">
    <property type="term" value="F:structural constituent of chitin-based larval cuticle"/>
    <property type="evidence" value="ECO:0007669"/>
    <property type="project" value="TreeGrafter"/>
</dbReference>
<organism evidence="4 5">
    <name type="scientific">Meganyctiphanes norvegica</name>
    <name type="common">Northern krill</name>
    <name type="synonym">Thysanopoda norvegica</name>
    <dbReference type="NCBI Taxonomy" id="48144"/>
    <lineage>
        <taxon>Eukaryota</taxon>
        <taxon>Metazoa</taxon>
        <taxon>Ecdysozoa</taxon>
        <taxon>Arthropoda</taxon>
        <taxon>Crustacea</taxon>
        <taxon>Multicrustacea</taxon>
        <taxon>Malacostraca</taxon>
        <taxon>Eumalacostraca</taxon>
        <taxon>Eucarida</taxon>
        <taxon>Euphausiacea</taxon>
        <taxon>Euphausiidae</taxon>
        <taxon>Meganyctiphanes</taxon>
    </lineage>
</organism>
<keyword evidence="5" id="KW-1185">Reference proteome</keyword>